<sequence>MALWRYALGLLCLLQAVPVTAQSDPSHIAFGDGLNMRHPLSSLHTLHTLHTLYPLAAVRSVGANSTAPGAPGSVCTAEGEWNCLTTCWQRCASGQWSDSMALAPGTVCTPAGLSYEMAVVGSRRSTGDTSDTSDRTSETTAGALATILAATTGLCQCTVAGCSATSPSTSVAATTSPATTMTTTTSSQETPTGGEFVSGSSSAATQQPTSAVTVVLGVSLLAVVFARLLM</sequence>
<evidence type="ECO:0000256" key="1">
    <source>
        <dbReference type="SAM" id="MobiDB-lite"/>
    </source>
</evidence>
<dbReference type="AlphaFoldDB" id="A0A0C2IUI2"/>
<feature type="chain" id="PRO_5002150746" evidence="2">
    <location>
        <begin position="22"/>
        <end position="230"/>
    </location>
</feature>
<dbReference type="Proteomes" id="UP000031575">
    <property type="component" value="Unassembled WGS sequence"/>
</dbReference>
<dbReference type="VEuPathDB" id="FungiDB:SPBR_03232"/>
<evidence type="ECO:0000313" key="3">
    <source>
        <dbReference type="EMBL" id="KIH92806.1"/>
    </source>
</evidence>
<feature type="region of interest" description="Disordered" evidence="1">
    <location>
        <begin position="164"/>
        <end position="202"/>
    </location>
</feature>
<keyword evidence="2" id="KW-0732">Signal</keyword>
<comment type="caution">
    <text evidence="3">The sequence shown here is derived from an EMBL/GenBank/DDBJ whole genome shotgun (WGS) entry which is preliminary data.</text>
</comment>
<protein>
    <submittedName>
        <fullName evidence="3">Uncharacterized protein</fullName>
    </submittedName>
</protein>
<dbReference type="HOGENOM" id="CLU_1195542_0_0_1"/>
<proteinExistence type="predicted"/>
<organism evidence="3 4">
    <name type="scientific">Sporothrix brasiliensis 5110</name>
    <dbReference type="NCBI Taxonomy" id="1398154"/>
    <lineage>
        <taxon>Eukaryota</taxon>
        <taxon>Fungi</taxon>
        <taxon>Dikarya</taxon>
        <taxon>Ascomycota</taxon>
        <taxon>Pezizomycotina</taxon>
        <taxon>Sordariomycetes</taxon>
        <taxon>Sordariomycetidae</taxon>
        <taxon>Ophiostomatales</taxon>
        <taxon>Ophiostomataceae</taxon>
        <taxon>Sporothrix</taxon>
    </lineage>
</organism>
<dbReference type="EMBL" id="AWTV01000006">
    <property type="protein sequence ID" value="KIH92806.1"/>
    <property type="molecule type" value="Genomic_DNA"/>
</dbReference>
<feature type="signal peptide" evidence="2">
    <location>
        <begin position="1"/>
        <end position="21"/>
    </location>
</feature>
<evidence type="ECO:0000313" key="4">
    <source>
        <dbReference type="Proteomes" id="UP000031575"/>
    </source>
</evidence>
<evidence type="ECO:0000256" key="2">
    <source>
        <dbReference type="SAM" id="SignalP"/>
    </source>
</evidence>
<dbReference type="GeneID" id="63676456"/>
<gene>
    <name evidence="3" type="ORF">SPBR_03232</name>
</gene>
<dbReference type="RefSeq" id="XP_040620816.1">
    <property type="nucleotide sequence ID" value="XM_040761535.1"/>
</dbReference>
<accession>A0A0C2IUI2</accession>
<keyword evidence="4" id="KW-1185">Reference proteome</keyword>
<feature type="compositionally biased region" description="Low complexity" evidence="1">
    <location>
        <begin position="164"/>
        <end position="192"/>
    </location>
</feature>
<dbReference type="OrthoDB" id="2342176at2759"/>
<name>A0A0C2IUI2_9PEZI</name>
<reference evidence="3 4" key="1">
    <citation type="journal article" date="2014" name="BMC Genomics">
        <title>Comparative genomics of the major fungal agents of human and animal Sporotrichosis: Sporothrix schenckii and Sporothrix brasiliensis.</title>
        <authorList>
            <person name="Teixeira M.M."/>
            <person name="de Almeida L.G."/>
            <person name="Kubitschek-Barreira P."/>
            <person name="Alves F.L."/>
            <person name="Kioshima E.S."/>
            <person name="Abadio A.K."/>
            <person name="Fernandes L."/>
            <person name="Derengowski L.S."/>
            <person name="Ferreira K.S."/>
            <person name="Souza R.C."/>
            <person name="Ruiz J.C."/>
            <person name="de Andrade N.C."/>
            <person name="Paes H.C."/>
            <person name="Nicola A.M."/>
            <person name="Albuquerque P."/>
            <person name="Gerber A.L."/>
            <person name="Martins V.P."/>
            <person name="Peconick L.D."/>
            <person name="Neto A.V."/>
            <person name="Chaucanez C.B."/>
            <person name="Silva P.A."/>
            <person name="Cunha O.L."/>
            <person name="de Oliveira F.F."/>
            <person name="dos Santos T.C."/>
            <person name="Barros A.L."/>
            <person name="Soares M.A."/>
            <person name="de Oliveira L.M."/>
            <person name="Marini M.M."/>
            <person name="Villalobos-Duno H."/>
            <person name="Cunha M.M."/>
            <person name="de Hoog S."/>
            <person name="da Silveira J.F."/>
            <person name="Henrissat B."/>
            <person name="Nino-Vega G.A."/>
            <person name="Cisalpino P.S."/>
            <person name="Mora-Montes H.M."/>
            <person name="Almeida S.R."/>
            <person name="Stajich J.E."/>
            <person name="Lopes-Bezerra L.M."/>
            <person name="Vasconcelos A.T."/>
            <person name="Felipe M.S."/>
        </authorList>
    </citation>
    <scope>NUCLEOTIDE SEQUENCE [LARGE SCALE GENOMIC DNA]</scope>
    <source>
        <strain evidence="3 4">5110</strain>
    </source>
</reference>